<feature type="domain" description="HTH marR-type" evidence="1">
    <location>
        <begin position="1"/>
        <end position="135"/>
    </location>
</feature>
<dbReference type="EMBL" id="BAABKG010000001">
    <property type="protein sequence ID" value="GAA5143444.1"/>
    <property type="molecule type" value="Genomic_DNA"/>
</dbReference>
<dbReference type="PANTHER" id="PTHR33164">
    <property type="entry name" value="TRANSCRIPTIONAL REGULATOR, MARR FAMILY"/>
    <property type="match status" value="1"/>
</dbReference>
<protein>
    <recommendedName>
        <fullName evidence="1">HTH marR-type domain-containing protein</fullName>
    </recommendedName>
</protein>
<dbReference type="PRINTS" id="PR00598">
    <property type="entry name" value="HTHMARR"/>
</dbReference>
<dbReference type="RefSeq" id="WP_345454929.1">
    <property type="nucleotide sequence ID" value="NZ_BAABKG010000001.1"/>
</dbReference>
<accession>A0ABP9PC99</accession>
<dbReference type="InterPro" id="IPR036388">
    <property type="entry name" value="WH-like_DNA-bd_sf"/>
</dbReference>
<name>A0ABP9PC99_9ACTN</name>
<dbReference type="InterPro" id="IPR039422">
    <property type="entry name" value="MarR/SlyA-like"/>
</dbReference>
<comment type="caution">
    <text evidence="2">The sequence shown here is derived from an EMBL/GenBank/DDBJ whole genome shotgun (WGS) entry which is preliminary data.</text>
</comment>
<sequence>MGDDGAQLWSLNHRLVTVVLGSCVAELDELGLETKEFFVLDEVGASPYPAQLADRLMIPRASVTAYVRSLVAKGLLQRAIDEADLRRHRLALTDAGEDALRRARAALAAGFDERLARVSASDRAELRRILLLLVDQSGQHG</sequence>
<dbReference type="SMART" id="SM00347">
    <property type="entry name" value="HTH_MARR"/>
    <property type="match status" value="1"/>
</dbReference>
<dbReference type="InterPro" id="IPR036390">
    <property type="entry name" value="WH_DNA-bd_sf"/>
</dbReference>
<proteinExistence type="predicted"/>
<dbReference type="InterPro" id="IPR000835">
    <property type="entry name" value="HTH_MarR-typ"/>
</dbReference>
<dbReference type="PANTHER" id="PTHR33164:SF43">
    <property type="entry name" value="HTH-TYPE TRANSCRIPTIONAL REPRESSOR YETL"/>
    <property type="match status" value="1"/>
</dbReference>
<evidence type="ECO:0000313" key="3">
    <source>
        <dbReference type="Proteomes" id="UP001500221"/>
    </source>
</evidence>
<dbReference type="Pfam" id="PF12802">
    <property type="entry name" value="MarR_2"/>
    <property type="match status" value="1"/>
</dbReference>
<evidence type="ECO:0000313" key="2">
    <source>
        <dbReference type="EMBL" id="GAA5143444.1"/>
    </source>
</evidence>
<dbReference type="PROSITE" id="PS50995">
    <property type="entry name" value="HTH_MARR_2"/>
    <property type="match status" value="1"/>
</dbReference>
<dbReference type="Gene3D" id="1.10.10.10">
    <property type="entry name" value="Winged helix-like DNA-binding domain superfamily/Winged helix DNA-binding domain"/>
    <property type="match status" value="1"/>
</dbReference>
<keyword evidence="3" id="KW-1185">Reference proteome</keyword>
<organism evidence="2 3">
    <name type="scientific">Nocardioides marinquilinus</name>
    <dbReference type="NCBI Taxonomy" id="1210400"/>
    <lineage>
        <taxon>Bacteria</taxon>
        <taxon>Bacillati</taxon>
        <taxon>Actinomycetota</taxon>
        <taxon>Actinomycetes</taxon>
        <taxon>Propionibacteriales</taxon>
        <taxon>Nocardioidaceae</taxon>
        <taxon>Nocardioides</taxon>
    </lineage>
</organism>
<dbReference type="Proteomes" id="UP001500221">
    <property type="component" value="Unassembled WGS sequence"/>
</dbReference>
<gene>
    <name evidence="2" type="ORF">GCM10023340_08870</name>
</gene>
<dbReference type="SUPFAM" id="SSF46785">
    <property type="entry name" value="Winged helix' DNA-binding domain"/>
    <property type="match status" value="1"/>
</dbReference>
<reference evidence="3" key="1">
    <citation type="journal article" date="2019" name="Int. J. Syst. Evol. Microbiol.">
        <title>The Global Catalogue of Microorganisms (GCM) 10K type strain sequencing project: providing services to taxonomists for standard genome sequencing and annotation.</title>
        <authorList>
            <consortium name="The Broad Institute Genomics Platform"/>
            <consortium name="The Broad Institute Genome Sequencing Center for Infectious Disease"/>
            <person name="Wu L."/>
            <person name="Ma J."/>
        </authorList>
    </citation>
    <scope>NUCLEOTIDE SEQUENCE [LARGE SCALE GENOMIC DNA]</scope>
    <source>
        <strain evidence="3">JCM 18459</strain>
    </source>
</reference>
<evidence type="ECO:0000259" key="1">
    <source>
        <dbReference type="PROSITE" id="PS50995"/>
    </source>
</evidence>